<keyword evidence="1" id="KW-0472">Membrane</keyword>
<dbReference type="Proteomes" id="UP000176420">
    <property type="component" value="Unassembled WGS sequence"/>
</dbReference>
<comment type="caution">
    <text evidence="2">The sequence shown here is derived from an EMBL/GenBank/DDBJ whole genome shotgun (WGS) entry which is preliminary data.</text>
</comment>
<dbReference type="AlphaFoldDB" id="A0A1G2BAV9"/>
<evidence type="ECO:0000313" key="2">
    <source>
        <dbReference type="EMBL" id="OGY86358.1"/>
    </source>
</evidence>
<feature type="transmembrane region" description="Helical" evidence="1">
    <location>
        <begin position="59"/>
        <end position="81"/>
    </location>
</feature>
<sequence>MSNLVCQKPKVISSYFKHNPELSFVLKLLVPLFILKLLLSLISPQLFFKEFYDLEFYHLSYLVIYGVYFVMIFPYVIFSVSKDKNTFFSTKKIIILLCSISGFDLMFDFVVLLIAIPTSSLLNSLAIFGTIAPVLSRLTLSIFSALVIQNTVNKFNKQQ</sequence>
<gene>
    <name evidence="2" type="ORF">A2319_03095</name>
</gene>
<feature type="transmembrane region" description="Helical" evidence="1">
    <location>
        <begin position="122"/>
        <end position="148"/>
    </location>
</feature>
<feature type="transmembrane region" description="Helical" evidence="1">
    <location>
        <begin position="24"/>
        <end position="47"/>
    </location>
</feature>
<proteinExistence type="predicted"/>
<keyword evidence="1" id="KW-0812">Transmembrane</keyword>
<evidence type="ECO:0000313" key="3">
    <source>
        <dbReference type="Proteomes" id="UP000176420"/>
    </source>
</evidence>
<evidence type="ECO:0000256" key="1">
    <source>
        <dbReference type="SAM" id="Phobius"/>
    </source>
</evidence>
<feature type="transmembrane region" description="Helical" evidence="1">
    <location>
        <begin position="93"/>
        <end position="116"/>
    </location>
</feature>
<reference evidence="2 3" key="1">
    <citation type="journal article" date="2016" name="Nat. Commun.">
        <title>Thousands of microbial genomes shed light on interconnected biogeochemical processes in an aquifer system.</title>
        <authorList>
            <person name="Anantharaman K."/>
            <person name="Brown C.T."/>
            <person name="Hug L.A."/>
            <person name="Sharon I."/>
            <person name="Castelle C.J."/>
            <person name="Probst A.J."/>
            <person name="Thomas B.C."/>
            <person name="Singh A."/>
            <person name="Wilkins M.J."/>
            <person name="Karaoz U."/>
            <person name="Brodie E.L."/>
            <person name="Williams K.H."/>
            <person name="Hubbard S.S."/>
            <person name="Banfield J.F."/>
        </authorList>
    </citation>
    <scope>NUCLEOTIDE SEQUENCE [LARGE SCALE GENOMIC DNA]</scope>
</reference>
<accession>A0A1G2BAV9</accession>
<protein>
    <submittedName>
        <fullName evidence="2">Uncharacterized protein</fullName>
    </submittedName>
</protein>
<organism evidence="2 3">
    <name type="scientific">Candidatus Kerfeldbacteria bacterium RIFOXYB2_FULL_38_14</name>
    <dbReference type="NCBI Taxonomy" id="1798547"/>
    <lineage>
        <taxon>Bacteria</taxon>
        <taxon>Candidatus Kerfeldiibacteriota</taxon>
    </lineage>
</organism>
<keyword evidence="1" id="KW-1133">Transmembrane helix</keyword>
<name>A0A1G2BAV9_9BACT</name>
<dbReference type="EMBL" id="MHKI01000021">
    <property type="protein sequence ID" value="OGY86358.1"/>
    <property type="molecule type" value="Genomic_DNA"/>
</dbReference>